<sequence length="164" mass="16798">MDGHGHNYRPSSSAALPHHSVVAVPDPDDLDLLSQAPASQSLSTGRRGRGSIEGGRFGAFQRPRPTGGGGTSSHGRGVPVCGRRGRGTLTTVSHPAPMGFVPHGGSPLLRIGDTSLGADSGMGSGSRGRFFGRVASSAGTSTLPSIRITGDEEELDDEVDEEPC</sequence>
<dbReference type="Proteomes" id="UP000729402">
    <property type="component" value="Unassembled WGS sequence"/>
</dbReference>
<protein>
    <submittedName>
        <fullName evidence="2">Uncharacterized protein</fullName>
    </submittedName>
</protein>
<reference evidence="2" key="2">
    <citation type="submission" date="2021-02" db="EMBL/GenBank/DDBJ databases">
        <authorList>
            <person name="Kimball J.A."/>
            <person name="Haas M.W."/>
            <person name="Macchietto M."/>
            <person name="Kono T."/>
            <person name="Duquette J."/>
            <person name="Shao M."/>
        </authorList>
    </citation>
    <scope>NUCLEOTIDE SEQUENCE</scope>
    <source>
        <tissue evidence="2">Fresh leaf tissue</tissue>
    </source>
</reference>
<evidence type="ECO:0000313" key="3">
    <source>
        <dbReference type="Proteomes" id="UP000729402"/>
    </source>
</evidence>
<comment type="caution">
    <text evidence="2">The sequence shown here is derived from an EMBL/GenBank/DDBJ whole genome shotgun (WGS) entry which is preliminary data.</text>
</comment>
<feature type="region of interest" description="Disordered" evidence="1">
    <location>
        <begin position="1"/>
        <end position="105"/>
    </location>
</feature>
<dbReference type="AlphaFoldDB" id="A0A8J5SPT0"/>
<dbReference type="EMBL" id="JAAALK010000285">
    <property type="protein sequence ID" value="KAG8064660.1"/>
    <property type="molecule type" value="Genomic_DNA"/>
</dbReference>
<feature type="region of interest" description="Disordered" evidence="1">
    <location>
        <begin position="133"/>
        <end position="164"/>
    </location>
</feature>
<evidence type="ECO:0000256" key="1">
    <source>
        <dbReference type="SAM" id="MobiDB-lite"/>
    </source>
</evidence>
<feature type="compositionally biased region" description="Low complexity" evidence="1">
    <location>
        <begin position="73"/>
        <end position="82"/>
    </location>
</feature>
<name>A0A8J5SPT0_ZIZPA</name>
<feature type="compositionally biased region" description="Acidic residues" evidence="1">
    <location>
        <begin position="151"/>
        <end position="164"/>
    </location>
</feature>
<keyword evidence="3" id="KW-1185">Reference proteome</keyword>
<feature type="compositionally biased region" description="Low complexity" evidence="1">
    <location>
        <begin position="32"/>
        <end position="45"/>
    </location>
</feature>
<gene>
    <name evidence="2" type="ORF">GUJ93_ZPchr0004g40391</name>
</gene>
<evidence type="ECO:0000313" key="2">
    <source>
        <dbReference type="EMBL" id="KAG8064660.1"/>
    </source>
</evidence>
<accession>A0A8J5SPT0</accession>
<organism evidence="2 3">
    <name type="scientific">Zizania palustris</name>
    <name type="common">Northern wild rice</name>
    <dbReference type="NCBI Taxonomy" id="103762"/>
    <lineage>
        <taxon>Eukaryota</taxon>
        <taxon>Viridiplantae</taxon>
        <taxon>Streptophyta</taxon>
        <taxon>Embryophyta</taxon>
        <taxon>Tracheophyta</taxon>
        <taxon>Spermatophyta</taxon>
        <taxon>Magnoliopsida</taxon>
        <taxon>Liliopsida</taxon>
        <taxon>Poales</taxon>
        <taxon>Poaceae</taxon>
        <taxon>BOP clade</taxon>
        <taxon>Oryzoideae</taxon>
        <taxon>Oryzeae</taxon>
        <taxon>Zizaniinae</taxon>
        <taxon>Zizania</taxon>
    </lineage>
</organism>
<proteinExistence type="predicted"/>
<reference evidence="2" key="1">
    <citation type="journal article" date="2021" name="bioRxiv">
        <title>Whole Genome Assembly and Annotation of Northern Wild Rice, Zizania palustris L., Supports a Whole Genome Duplication in the Zizania Genus.</title>
        <authorList>
            <person name="Haas M."/>
            <person name="Kono T."/>
            <person name="Macchietto M."/>
            <person name="Millas R."/>
            <person name="McGilp L."/>
            <person name="Shao M."/>
            <person name="Duquette J."/>
            <person name="Hirsch C.N."/>
            <person name="Kimball J."/>
        </authorList>
    </citation>
    <scope>NUCLEOTIDE SEQUENCE</scope>
    <source>
        <tissue evidence="2">Fresh leaf tissue</tissue>
    </source>
</reference>